<evidence type="ECO:0000313" key="8">
    <source>
        <dbReference type="Proteomes" id="UP001238179"/>
    </source>
</evidence>
<dbReference type="GO" id="GO:0007165">
    <property type="term" value="P:signal transduction"/>
    <property type="evidence" value="ECO:0007669"/>
    <property type="project" value="UniProtKB-KW"/>
</dbReference>
<protein>
    <submittedName>
        <fullName evidence="7">Methyl-accepting chemotaxis protein</fullName>
    </submittedName>
</protein>
<keyword evidence="4" id="KW-0472">Membrane</keyword>
<dbReference type="GO" id="GO:0006935">
    <property type="term" value="P:chemotaxis"/>
    <property type="evidence" value="ECO:0007669"/>
    <property type="project" value="UniProtKB-KW"/>
</dbReference>
<keyword evidence="8" id="KW-1185">Reference proteome</keyword>
<feature type="domain" description="Methyl-accepting transducer" evidence="5">
    <location>
        <begin position="278"/>
        <end position="514"/>
    </location>
</feature>
<dbReference type="SUPFAM" id="SSF58104">
    <property type="entry name" value="Methyl-accepting chemotaxis protein (MCP) signaling domain"/>
    <property type="match status" value="1"/>
</dbReference>
<feature type="transmembrane region" description="Helical" evidence="4">
    <location>
        <begin position="12"/>
        <end position="32"/>
    </location>
</feature>
<dbReference type="Gene3D" id="1.10.287.950">
    <property type="entry name" value="Methyl-accepting chemotaxis protein"/>
    <property type="match status" value="1"/>
</dbReference>
<organism evidence="7 8">
    <name type="scientific">Mesoterricola silvestris</name>
    <dbReference type="NCBI Taxonomy" id="2927979"/>
    <lineage>
        <taxon>Bacteria</taxon>
        <taxon>Pseudomonadati</taxon>
        <taxon>Acidobacteriota</taxon>
        <taxon>Holophagae</taxon>
        <taxon>Holophagales</taxon>
        <taxon>Holophagaceae</taxon>
        <taxon>Mesoterricola</taxon>
    </lineage>
</organism>
<dbReference type="SMART" id="SM00304">
    <property type="entry name" value="HAMP"/>
    <property type="match status" value="1"/>
</dbReference>
<dbReference type="InterPro" id="IPR004090">
    <property type="entry name" value="Chemotax_Me-accpt_rcpt"/>
</dbReference>
<dbReference type="CDD" id="cd06225">
    <property type="entry name" value="HAMP"/>
    <property type="match status" value="1"/>
</dbReference>
<dbReference type="Pfam" id="PF00015">
    <property type="entry name" value="MCPsignal"/>
    <property type="match status" value="1"/>
</dbReference>
<gene>
    <name evidence="7" type="primary">mcp40H-24</name>
    <name evidence="7" type="ORF">METEAL_06550</name>
</gene>
<dbReference type="Pfam" id="PF12729">
    <property type="entry name" value="4HB_MCP_1"/>
    <property type="match status" value="1"/>
</dbReference>
<keyword evidence="3" id="KW-0807">Transducer</keyword>
<reference evidence="8" key="1">
    <citation type="journal article" date="2023" name="Int. J. Syst. Evol. Microbiol.">
        <title>Mesoterricola silvestris gen. nov., sp. nov., Mesoterricola sediminis sp. nov., Geothrix oryzae sp. nov., Geothrix edaphica sp. nov., Geothrix rubra sp. nov., and Geothrix limicola sp. nov., six novel members of Acidobacteriota isolated from soils.</title>
        <authorList>
            <person name="Itoh H."/>
            <person name="Sugisawa Y."/>
            <person name="Mise K."/>
            <person name="Xu Z."/>
            <person name="Kuniyasu M."/>
            <person name="Ushijima N."/>
            <person name="Kawano K."/>
            <person name="Kobayashi E."/>
            <person name="Shiratori Y."/>
            <person name="Masuda Y."/>
            <person name="Senoo K."/>
        </authorList>
    </citation>
    <scope>NUCLEOTIDE SEQUENCE [LARGE SCALE GENOMIC DNA]</scope>
    <source>
        <strain evidence="8">W79</strain>
    </source>
</reference>
<evidence type="ECO:0000313" key="7">
    <source>
        <dbReference type="EMBL" id="BDU71481.1"/>
    </source>
</evidence>
<dbReference type="InterPro" id="IPR003660">
    <property type="entry name" value="HAMP_dom"/>
</dbReference>
<feature type="transmembrane region" description="Helical" evidence="4">
    <location>
        <begin position="192"/>
        <end position="213"/>
    </location>
</feature>
<dbReference type="RefSeq" id="WP_316415879.1">
    <property type="nucleotide sequence ID" value="NZ_AP027080.1"/>
</dbReference>
<dbReference type="GO" id="GO:0005886">
    <property type="term" value="C:plasma membrane"/>
    <property type="evidence" value="ECO:0007669"/>
    <property type="project" value="TreeGrafter"/>
</dbReference>
<feature type="domain" description="HAMP" evidence="6">
    <location>
        <begin position="214"/>
        <end position="266"/>
    </location>
</feature>
<evidence type="ECO:0000259" key="5">
    <source>
        <dbReference type="PROSITE" id="PS50111"/>
    </source>
</evidence>
<comment type="similarity">
    <text evidence="2">Belongs to the methyl-accepting chemotaxis (MCP) protein family.</text>
</comment>
<dbReference type="AlphaFoldDB" id="A0AA48K7T2"/>
<dbReference type="PRINTS" id="PR00260">
    <property type="entry name" value="CHEMTRNSDUCR"/>
</dbReference>
<sequence length="529" mass="55981">MFDYKNLPVKRKIQVVVGAFSFVLLVTLGLAIKDVWAAQGRCDQIYHDQLLPVGDLTVVRTATLRALVLINNHLRATSPAEKAAIEADMDKMDANLDAAWERYKRTLTSEVAMKVGPQYHALLLEQMRVRRDLVLPASRKGDVEAGRRILREKMDPLDQQMGPLGAALVKDNARRAEEALAEGQVQFRRGTILGIGFATFGILGGAFLGWALLKQVNDPLVAFGNLLGTVAEGDLTARAALDRKDEFGAMGVRLNAMVERLQAVLTDVRGGVEGVASGAVQLSASADQMATTSQDIAQVSENLRRGSESMAASVNELARSIDSVNAGAQASLQLLDEALRATDKGEAAGSTTNAAMTEIAGTAGQISVAVGVIQEIANQTNLLSLNAAIEAAKAGAQGKGFSVVAEEVRKLAERSGTSAKEVSALIDAARQAVAKGESTVETTVETLEAIRSTLKDFADQTRTVAAATVEQASAGSEVAMQVDASSQQAIAVASAVTQMSASTSEVARTAQELTRLSEDLQGKVRHFKV</sequence>
<evidence type="ECO:0000256" key="2">
    <source>
        <dbReference type="ARBA" id="ARBA00029447"/>
    </source>
</evidence>
<dbReference type="InterPro" id="IPR004089">
    <property type="entry name" value="MCPsignal_dom"/>
</dbReference>
<dbReference type="GO" id="GO:0004888">
    <property type="term" value="F:transmembrane signaling receptor activity"/>
    <property type="evidence" value="ECO:0007669"/>
    <property type="project" value="InterPro"/>
</dbReference>
<dbReference type="PROSITE" id="PS50111">
    <property type="entry name" value="CHEMOTAXIS_TRANSDUC_2"/>
    <property type="match status" value="1"/>
</dbReference>
<dbReference type="KEGG" id="msil:METEAL_06550"/>
<keyword evidence="4" id="KW-1133">Transmembrane helix</keyword>
<dbReference type="Pfam" id="PF00672">
    <property type="entry name" value="HAMP"/>
    <property type="match status" value="1"/>
</dbReference>
<dbReference type="EMBL" id="AP027080">
    <property type="protein sequence ID" value="BDU71481.1"/>
    <property type="molecule type" value="Genomic_DNA"/>
</dbReference>
<evidence type="ECO:0000256" key="1">
    <source>
        <dbReference type="ARBA" id="ARBA00022500"/>
    </source>
</evidence>
<evidence type="ECO:0000256" key="3">
    <source>
        <dbReference type="PROSITE-ProRule" id="PRU00284"/>
    </source>
</evidence>
<proteinExistence type="inferred from homology"/>
<dbReference type="PANTHER" id="PTHR43531:SF11">
    <property type="entry name" value="METHYL-ACCEPTING CHEMOTAXIS PROTEIN 3"/>
    <property type="match status" value="1"/>
</dbReference>
<dbReference type="Proteomes" id="UP001238179">
    <property type="component" value="Chromosome"/>
</dbReference>
<dbReference type="PROSITE" id="PS50885">
    <property type="entry name" value="HAMP"/>
    <property type="match status" value="1"/>
</dbReference>
<dbReference type="SMART" id="SM00283">
    <property type="entry name" value="MA"/>
    <property type="match status" value="1"/>
</dbReference>
<dbReference type="InterPro" id="IPR024478">
    <property type="entry name" value="HlyB_4HB_MCP"/>
</dbReference>
<accession>A0AA48K7T2</accession>
<evidence type="ECO:0000256" key="4">
    <source>
        <dbReference type="SAM" id="Phobius"/>
    </source>
</evidence>
<dbReference type="PANTHER" id="PTHR43531">
    <property type="entry name" value="PROTEIN ICFG"/>
    <property type="match status" value="1"/>
</dbReference>
<dbReference type="InterPro" id="IPR051310">
    <property type="entry name" value="MCP_chemotaxis"/>
</dbReference>
<keyword evidence="1" id="KW-0145">Chemotaxis</keyword>
<keyword evidence="4" id="KW-0812">Transmembrane</keyword>
<evidence type="ECO:0000259" key="6">
    <source>
        <dbReference type="PROSITE" id="PS50885"/>
    </source>
</evidence>
<name>A0AA48K7T2_9BACT</name>